<name>A0AAV0X7L5_9HEMI</name>
<keyword evidence="2" id="KW-1185">Reference proteome</keyword>
<organism evidence="1 2">
    <name type="scientific">Macrosiphum euphorbiae</name>
    <name type="common">potato aphid</name>
    <dbReference type="NCBI Taxonomy" id="13131"/>
    <lineage>
        <taxon>Eukaryota</taxon>
        <taxon>Metazoa</taxon>
        <taxon>Ecdysozoa</taxon>
        <taxon>Arthropoda</taxon>
        <taxon>Hexapoda</taxon>
        <taxon>Insecta</taxon>
        <taxon>Pterygota</taxon>
        <taxon>Neoptera</taxon>
        <taxon>Paraneoptera</taxon>
        <taxon>Hemiptera</taxon>
        <taxon>Sternorrhyncha</taxon>
        <taxon>Aphidomorpha</taxon>
        <taxon>Aphidoidea</taxon>
        <taxon>Aphididae</taxon>
        <taxon>Macrosiphini</taxon>
        <taxon>Macrosiphum</taxon>
    </lineage>
</organism>
<evidence type="ECO:0000313" key="2">
    <source>
        <dbReference type="Proteomes" id="UP001160148"/>
    </source>
</evidence>
<evidence type="ECO:0000313" key="1">
    <source>
        <dbReference type="EMBL" id="CAI6364285.1"/>
    </source>
</evidence>
<protein>
    <submittedName>
        <fullName evidence="1">Uncharacterized protein</fullName>
    </submittedName>
</protein>
<dbReference type="AlphaFoldDB" id="A0AAV0X7L5"/>
<dbReference type="EMBL" id="CARXXK010000003">
    <property type="protein sequence ID" value="CAI6364285.1"/>
    <property type="molecule type" value="Genomic_DNA"/>
</dbReference>
<sequence>MGHSGFGRQRRQPHRCWRLQLSIGGIGLSQGRPQGHDAVWPSCISGPAAMQRGLCANLQPCQRGVSHRRDVCSLSTECKPPSSELVRPHGAQLSKRPLLRGVYRGQLIRYPNFGAGRPHQETLP</sequence>
<gene>
    <name evidence="1" type="ORF">MEUPH1_LOCUS19130</name>
</gene>
<dbReference type="Proteomes" id="UP001160148">
    <property type="component" value="Unassembled WGS sequence"/>
</dbReference>
<comment type="caution">
    <text evidence="1">The sequence shown here is derived from an EMBL/GenBank/DDBJ whole genome shotgun (WGS) entry which is preliminary data.</text>
</comment>
<proteinExistence type="predicted"/>
<reference evidence="1 2" key="1">
    <citation type="submission" date="2023-01" db="EMBL/GenBank/DDBJ databases">
        <authorList>
            <person name="Whitehead M."/>
        </authorList>
    </citation>
    <scope>NUCLEOTIDE SEQUENCE [LARGE SCALE GENOMIC DNA]</scope>
</reference>
<accession>A0AAV0X7L5</accession>